<evidence type="ECO:0000256" key="3">
    <source>
        <dbReference type="ARBA" id="ARBA00022764"/>
    </source>
</evidence>
<evidence type="ECO:0000313" key="8">
    <source>
        <dbReference type="Proteomes" id="UP000236743"/>
    </source>
</evidence>
<organism evidence="7 8">
    <name type="scientific">Bosea lathyri</name>
    <dbReference type="NCBI Taxonomy" id="1036778"/>
    <lineage>
        <taxon>Bacteria</taxon>
        <taxon>Pseudomonadati</taxon>
        <taxon>Pseudomonadota</taxon>
        <taxon>Alphaproteobacteria</taxon>
        <taxon>Hyphomicrobiales</taxon>
        <taxon>Boseaceae</taxon>
        <taxon>Bosea</taxon>
    </lineage>
</organism>
<dbReference type="Pfam" id="PF07940">
    <property type="entry name" value="Hepar_II_III_C"/>
    <property type="match status" value="1"/>
</dbReference>
<dbReference type="GO" id="GO:0016829">
    <property type="term" value="F:lyase activity"/>
    <property type="evidence" value="ECO:0007669"/>
    <property type="project" value="UniProtKB-KW"/>
</dbReference>
<feature type="domain" description="Heparinase II/III-like C-terminal" evidence="5">
    <location>
        <begin position="406"/>
        <end position="636"/>
    </location>
</feature>
<comment type="subcellular location">
    <subcellularLocation>
        <location evidence="1">Periplasm</location>
    </subcellularLocation>
</comment>
<evidence type="ECO:0000256" key="4">
    <source>
        <dbReference type="ARBA" id="ARBA00023239"/>
    </source>
</evidence>
<keyword evidence="2" id="KW-0732">Signal</keyword>
<dbReference type="RefSeq" id="WP_103873808.1">
    <property type="nucleotide sequence ID" value="NZ_FNUY01000007.1"/>
</dbReference>
<dbReference type="OrthoDB" id="9763014at2"/>
<reference evidence="7 8" key="1">
    <citation type="submission" date="2016-10" db="EMBL/GenBank/DDBJ databases">
        <authorList>
            <person name="de Groot N.N."/>
        </authorList>
    </citation>
    <scope>NUCLEOTIDE SEQUENCE [LARGE SCALE GENOMIC DNA]</scope>
    <source>
        <strain evidence="7 8">DSM 26656</strain>
    </source>
</reference>
<evidence type="ECO:0000259" key="5">
    <source>
        <dbReference type="Pfam" id="PF07940"/>
    </source>
</evidence>
<feature type="domain" description="Heparin-sulfate lyase N-terminal" evidence="6">
    <location>
        <begin position="228"/>
        <end position="309"/>
    </location>
</feature>
<dbReference type="PANTHER" id="PTHR39210">
    <property type="entry name" value="HEPARIN-SULFATE LYASE"/>
    <property type="match status" value="1"/>
</dbReference>
<dbReference type="InterPro" id="IPR008929">
    <property type="entry name" value="Chondroitin_lyas"/>
</dbReference>
<keyword evidence="3" id="KW-0574">Periplasm</keyword>
<dbReference type="Proteomes" id="UP000236743">
    <property type="component" value="Unassembled WGS sequence"/>
</dbReference>
<dbReference type="Gene3D" id="2.70.98.70">
    <property type="match status" value="1"/>
</dbReference>
<proteinExistence type="predicted"/>
<gene>
    <name evidence="7" type="ORF">SAMN04488115_107221</name>
</gene>
<dbReference type="SUPFAM" id="SSF48230">
    <property type="entry name" value="Chondroitin AC/alginate lyase"/>
    <property type="match status" value="1"/>
</dbReference>
<keyword evidence="4" id="KW-0456">Lyase</keyword>
<evidence type="ECO:0000259" key="6">
    <source>
        <dbReference type="Pfam" id="PF16889"/>
    </source>
</evidence>
<dbReference type="Pfam" id="PF16889">
    <property type="entry name" value="Hepar_II_III_N"/>
    <property type="match status" value="1"/>
</dbReference>
<protein>
    <submittedName>
        <fullName evidence="7">Heparinase II/III-like protein</fullName>
    </submittedName>
</protein>
<evidence type="ECO:0000313" key="7">
    <source>
        <dbReference type="EMBL" id="SEG59869.1"/>
    </source>
</evidence>
<dbReference type="InterPro" id="IPR012480">
    <property type="entry name" value="Hepar_II_III_C"/>
</dbReference>
<dbReference type="EMBL" id="FNUY01000007">
    <property type="protein sequence ID" value="SEG59869.1"/>
    <property type="molecule type" value="Genomic_DNA"/>
</dbReference>
<name>A0A1H6BGI1_9HYPH</name>
<keyword evidence="8" id="KW-1185">Reference proteome</keyword>
<dbReference type="InterPro" id="IPR031680">
    <property type="entry name" value="Hepar_II_III_N"/>
</dbReference>
<sequence>MSLAWYVKRLANMSVPEIAHRGVEQARRSISRRRTYGWEAFGYSGEVRGVPAFAEALRAGRNPAFDAALRRSVTELLAGRFAAHGVAWPQRDPADLFPASIWRLDPVTGNAWPGAEIYCFDLKYRHARGIGDIKYVWDFNRLQFLQPLAAAACLWPEDKAPLAAIEAAIESWSDANPPFGGLGWNSGIELALRAVSLVLVLSLCGERLRADTVTRIGVILAAHLYWMTRYPSRFSSANNHLMAEAMGEFAAAYALPDLPRVGEIAAHARAVLEHEAGVQIVADGVGAEQSPTYGAFTAEMLLVADVVARAGGRPLAPIVEERLTAFANFVAWLADGEGFVPAICDDDEGRVLSLSDGHETRYPASVARAIAGHFGRPPELAPVESEAELRDAVFAAPHDTKAAPQGVRCFRQGGYTVVREERAGRKLRLTFDHGPLGYLSIAAHGHADANAITLSLDDQDIFVDPGTFLYHSGGEWRDWFRGTPAHNSVTLQGQDQSTIAGPFNWSHKANATLDEVREGADWRIAARHDGYVKRFGATHWRAVEACAGGIVIRDKLLGETGVPAEVVFQLAPGLDLAGEGAARTVTHEGRAVLRIAFSAPGDILALPGGGAVDGGWVSPRFGAKRPAARLVWRGMIPPSGLETSIDWS</sequence>
<dbReference type="AlphaFoldDB" id="A0A1H6BGI1"/>
<dbReference type="GO" id="GO:0042597">
    <property type="term" value="C:periplasmic space"/>
    <property type="evidence" value="ECO:0007669"/>
    <property type="project" value="UniProtKB-SubCell"/>
</dbReference>
<evidence type="ECO:0000256" key="2">
    <source>
        <dbReference type="ARBA" id="ARBA00022729"/>
    </source>
</evidence>
<accession>A0A1H6BGI1</accession>
<evidence type="ECO:0000256" key="1">
    <source>
        <dbReference type="ARBA" id="ARBA00004418"/>
    </source>
</evidence>
<dbReference type="Gene3D" id="1.50.10.100">
    <property type="entry name" value="Chondroitin AC/alginate lyase"/>
    <property type="match status" value="1"/>
</dbReference>
<dbReference type="PANTHER" id="PTHR39210:SF1">
    <property type="entry name" value="HEPARIN-SULFATE LYASE"/>
    <property type="match status" value="1"/>
</dbReference>